<feature type="binding site" evidence="10">
    <location>
        <position position="169"/>
    </location>
    <ligand>
        <name>Mg(2+)</name>
        <dbReference type="ChEBI" id="CHEBI:18420"/>
    </ligand>
</feature>
<comment type="domain">
    <text evidence="10">The Walker A ATP-binding motif also binds Pi and PPi.</text>
</comment>
<evidence type="ECO:0000256" key="7">
    <source>
        <dbReference type="ARBA" id="ARBA00022840"/>
    </source>
</evidence>
<evidence type="ECO:0000259" key="11">
    <source>
        <dbReference type="Pfam" id="PF02603"/>
    </source>
</evidence>
<comment type="catalytic activity">
    <reaction evidence="1 10">
        <text>[HPr protein]-L-serine + ATP = [HPr protein]-O-phospho-L-serine + ADP + H(+)</text>
        <dbReference type="Rhea" id="RHEA:46600"/>
        <dbReference type="Rhea" id="RHEA-COMP:11602"/>
        <dbReference type="Rhea" id="RHEA-COMP:11603"/>
        <dbReference type="ChEBI" id="CHEBI:15378"/>
        <dbReference type="ChEBI" id="CHEBI:29999"/>
        <dbReference type="ChEBI" id="CHEBI:30616"/>
        <dbReference type="ChEBI" id="CHEBI:83421"/>
        <dbReference type="ChEBI" id="CHEBI:456216"/>
    </reaction>
</comment>
<gene>
    <name evidence="10 13" type="primary">hprK</name>
    <name evidence="13" type="ORF">MOZ60_01295</name>
</gene>
<dbReference type="GO" id="GO:0004712">
    <property type="term" value="F:protein serine/threonine/tyrosine kinase activity"/>
    <property type="evidence" value="ECO:0007669"/>
    <property type="project" value="UniProtKB-UniRule"/>
</dbReference>
<keyword evidence="10" id="KW-0119">Carbohydrate metabolism</keyword>
<feature type="domain" description="HPr(Ser) kinase/phosphorylase N-terminal" evidence="11">
    <location>
        <begin position="12"/>
        <end position="136"/>
    </location>
</feature>
<keyword evidence="10" id="KW-0460">Magnesium</keyword>
<feature type="active site" evidence="10">
    <location>
        <position position="168"/>
    </location>
</feature>
<dbReference type="SUPFAM" id="SSF53795">
    <property type="entry name" value="PEP carboxykinase-like"/>
    <property type="match status" value="1"/>
</dbReference>
<dbReference type="EMBL" id="JALBUR010000002">
    <property type="protein sequence ID" value="MDX8418724.1"/>
    <property type="molecule type" value="Genomic_DNA"/>
</dbReference>
<dbReference type="GO" id="GO:0005524">
    <property type="term" value="F:ATP binding"/>
    <property type="evidence" value="ECO:0007669"/>
    <property type="project" value="UniProtKB-UniRule"/>
</dbReference>
<evidence type="ECO:0000256" key="3">
    <source>
        <dbReference type="ARBA" id="ARBA00022527"/>
    </source>
</evidence>
<keyword evidence="3 10" id="KW-0723">Serine/threonine-protein kinase</keyword>
<keyword evidence="5 10" id="KW-0547">Nucleotide-binding</keyword>
<comment type="caution">
    <text evidence="13">The sequence shown here is derived from an EMBL/GenBank/DDBJ whole genome shotgun (WGS) entry which is preliminary data.</text>
</comment>
<dbReference type="CDD" id="cd01918">
    <property type="entry name" value="HprK_C"/>
    <property type="match status" value="1"/>
</dbReference>
<dbReference type="PANTHER" id="PTHR30305">
    <property type="entry name" value="PROTEIN YJDM-RELATED"/>
    <property type="match status" value="1"/>
</dbReference>
<name>A0AB35U6L6_9FIRM</name>
<dbReference type="RefSeq" id="WP_277007596.1">
    <property type="nucleotide sequence ID" value="NZ_JALBUR010000002.1"/>
</dbReference>
<dbReference type="Pfam" id="PF07475">
    <property type="entry name" value="Hpr_kinase_C"/>
    <property type="match status" value="1"/>
</dbReference>
<feature type="region of interest" description="Important for the catalytic mechanism of dephosphorylation" evidence="10">
    <location>
        <begin position="273"/>
        <end position="278"/>
    </location>
</feature>
<evidence type="ECO:0000256" key="8">
    <source>
        <dbReference type="ARBA" id="ARBA00023268"/>
    </source>
</evidence>
<comment type="catalytic activity">
    <reaction evidence="9 10">
        <text>[HPr protein]-O-phospho-L-serine + phosphate + H(+) = [HPr protein]-L-serine + diphosphate</text>
        <dbReference type="Rhea" id="RHEA:46604"/>
        <dbReference type="Rhea" id="RHEA-COMP:11602"/>
        <dbReference type="Rhea" id="RHEA-COMP:11603"/>
        <dbReference type="ChEBI" id="CHEBI:15378"/>
        <dbReference type="ChEBI" id="CHEBI:29999"/>
        <dbReference type="ChEBI" id="CHEBI:33019"/>
        <dbReference type="ChEBI" id="CHEBI:43474"/>
        <dbReference type="ChEBI" id="CHEBI:83421"/>
    </reaction>
</comment>
<dbReference type="GO" id="GO:0006109">
    <property type="term" value="P:regulation of carbohydrate metabolic process"/>
    <property type="evidence" value="ECO:0007669"/>
    <property type="project" value="UniProtKB-UniRule"/>
</dbReference>
<evidence type="ECO:0000256" key="9">
    <source>
        <dbReference type="ARBA" id="ARBA00047657"/>
    </source>
</evidence>
<keyword evidence="6 10" id="KW-0418">Kinase</keyword>
<keyword evidence="7 10" id="KW-0067">ATP-binding</keyword>
<dbReference type="InterPro" id="IPR011126">
    <property type="entry name" value="Hpr_kin/Pase_Hpr_N"/>
</dbReference>
<evidence type="ECO:0000256" key="4">
    <source>
        <dbReference type="ARBA" id="ARBA00022679"/>
    </source>
</evidence>
<dbReference type="EC" id="2.7.11.-" evidence="10"/>
<dbReference type="GO" id="GO:0000155">
    <property type="term" value="F:phosphorelay sensor kinase activity"/>
    <property type="evidence" value="ECO:0007669"/>
    <property type="project" value="InterPro"/>
</dbReference>
<feature type="active site" evidence="10">
    <location>
        <position position="251"/>
    </location>
</feature>
<dbReference type="AlphaFoldDB" id="A0AB35U6L6"/>
<dbReference type="Pfam" id="PF02603">
    <property type="entry name" value="Hpr_kinase_N"/>
    <property type="match status" value="1"/>
</dbReference>
<evidence type="ECO:0000259" key="12">
    <source>
        <dbReference type="Pfam" id="PF07475"/>
    </source>
</evidence>
<feature type="region of interest" description="Important for the catalytic mechanism of both phosphorylation and dephosphorylation" evidence="10">
    <location>
        <begin position="209"/>
        <end position="218"/>
    </location>
</feature>
<comment type="cofactor">
    <cofactor evidence="10">
        <name>Mg(2+)</name>
        <dbReference type="ChEBI" id="CHEBI:18420"/>
    </cofactor>
</comment>
<dbReference type="NCBIfam" id="TIGR00679">
    <property type="entry name" value="hpr-ser"/>
    <property type="match status" value="1"/>
</dbReference>
<dbReference type="GO" id="GO:0004674">
    <property type="term" value="F:protein serine/threonine kinase activity"/>
    <property type="evidence" value="ECO:0007669"/>
    <property type="project" value="UniProtKB-KW"/>
</dbReference>
<dbReference type="InterPro" id="IPR003755">
    <property type="entry name" value="HPr(Ser)_kin/Pase"/>
</dbReference>
<sequence length="316" mass="35683">MEDKENKYTKKVTVREILNFFKFERLTGDDKSLDRWTVVPDVNRPGFELCGFYKQSDPRRIIIIGNKESEFIKTMTPEEQRARFPMLTDGYTPCLIITKNNALPPILKEIADHLNFPIMRTDMETFRLVTELISFLDERLAPEDTISGTLMSVYGKGVLITGESGMGKSETALELIRNGQVLVADDRVDVQHIHNNIIGHSPAIIKGLLEIRGIGIIDVEKMFGASALIARSPVDMVIDLVKFNAADEYNRIGDETMHYTKILDVLVPTIVLPVSAGRNMRILIESAVTNFRLQQDGFSASKEIKERFNTYAGKDI</sequence>
<evidence type="ECO:0000256" key="6">
    <source>
        <dbReference type="ARBA" id="ARBA00022777"/>
    </source>
</evidence>
<comment type="subunit">
    <text evidence="10">Homohexamer.</text>
</comment>
<keyword evidence="4 10" id="KW-0808">Transferase</keyword>
<evidence type="ECO:0000256" key="2">
    <source>
        <dbReference type="ARBA" id="ARBA00006883"/>
    </source>
</evidence>
<dbReference type="Gene3D" id="3.40.1390.20">
    <property type="entry name" value="HprK N-terminal domain-like"/>
    <property type="match status" value="1"/>
</dbReference>
<dbReference type="Proteomes" id="UP001286174">
    <property type="component" value="Unassembled WGS sequence"/>
</dbReference>
<comment type="caution">
    <text evidence="10">Lacks conserved residue(s) required for the propagation of feature annotation.</text>
</comment>
<comment type="function">
    <text evidence="10">Catalyzes the ATP- as well as the pyrophosphate-dependent phosphorylation of a specific serine residue in HPr, a phosphocarrier protein of the phosphoenolpyruvate-dependent sugar phosphotransferase system (PTS). HprK/P also catalyzes the pyrophosphate-producing, inorganic phosphate-dependent dephosphorylation (phosphorolysis) of seryl-phosphorylated HPr (P-Ser-HPr). The two antagonistic activities of HprK/P are regulated by several intracellular metabolites, which change their concentration in response to the absence or presence of rapidly metabolisable carbon sources (glucose, fructose, etc.) in the growth medium. Therefore, by controlling the phosphorylation state of HPr, HPrK/P is a sensor enzyme that plays a major role in the regulation of carbon metabolism and sugar transport: it mediates carbon catabolite repression (CCR), and regulates PTS-catalyzed carbohydrate uptake and inducer exclusion.</text>
</comment>
<evidence type="ECO:0000256" key="1">
    <source>
        <dbReference type="ARBA" id="ARBA00001120"/>
    </source>
</evidence>
<accession>A0AB35U6L6</accession>
<dbReference type="Gene3D" id="3.40.50.300">
    <property type="entry name" value="P-loop containing nucleotide triphosphate hydrolases"/>
    <property type="match status" value="1"/>
</dbReference>
<dbReference type="InterPro" id="IPR028979">
    <property type="entry name" value="Ser_kin/Pase_Hpr-like_N_sf"/>
</dbReference>
<proteinExistence type="inferred from homology"/>
<protein>
    <recommendedName>
        <fullName evidence="10">HPr kinase/phosphorylase</fullName>
        <shortName evidence="10">HPrK/P</shortName>
        <ecNumber evidence="10">2.7.11.-</ecNumber>
        <ecNumber evidence="10">2.7.4.-</ecNumber>
    </recommendedName>
    <alternativeName>
        <fullName evidence="10">HPr(Ser) kinase/phosphorylase</fullName>
    </alternativeName>
</protein>
<evidence type="ECO:0000256" key="5">
    <source>
        <dbReference type="ARBA" id="ARBA00022741"/>
    </source>
</evidence>
<evidence type="ECO:0000313" key="13">
    <source>
        <dbReference type="EMBL" id="MDX8418724.1"/>
    </source>
</evidence>
<comment type="miscellaneous">
    <text evidence="10">Both phosphorylation and phosphorolysis are carried out by the same active site and suggest a common mechanism for both reactions.</text>
</comment>
<organism evidence="13 14">
    <name type="scientific">Grylomicrobium aquisgranensis</name>
    <dbReference type="NCBI Taxonomy" id="2926318"/>
    <lineage>
        <taxon>Bacteria</taxon>
        <taxon>Bacillati</taxon>
        <taxon>Bacillota</taxon>
        <taxon>Erysipelotrichia</taxon>
        <taxon>Erysipelotrichales</taxon>
        <taxon>Erysipelotrichaceae</taxon>
        <taxon>Grylomicrobium</taxon>
    </lineage>
</organism>
<dbReference type="HAMAP" id="MF_01249">
    <property type="entry name" value="HPr_kinase"/>
    <property type="match status" value="1"/>
</dbReference>
<reference evidence="13 14" key="1">
    <citation type="submission" date="2022-03" db="EMBL/GenBank/DDBJ databases">
        <title>Novel taxa within the pig intestine.</title>
        <authorList>
            <person name="Wylensek D."/>
            <person name="Bishof K."/>
            <person name="Afrizal A."/>
            <person name="Clavel T."/>
        </authorList>
    </citation>
    <scope>NUCLEOTIDE SEQUENCE [LARGE SCALE GENOMIC DNA]</scope>
    <source>
        <strain evidence="13 14">CLA-KB-P133</strain>
    </source>
</reference>
<keyword evidence="14" id="KW-1185">Reference proteome</keyword>
<evidence type="ECO:0000256" key="10">
    <source>
        <dbReference type="HAMAP-Rule" id="MF_01249"/>
    </source>
</evidence>
<dbReference type="InterPro" id="IPR027417">
    <property type="entry name" value="P-loop_NTPase"/>
</dbReference>
<keyword evidence="8 10" id="KW-0511">Multifunctional enzyme</keyword>
<evidence type="ECO:0000313" key="14">
    <source>
        <dbReference type="Proteomes" id="UP001286174"/>
    </source>
</evidence>
<keyword evidence="10" id="KW-0479">Metal-binding</keyword>
<dbReference type="PANTHER" id="PTHR30305:SF1">
    <property type="entry name" value="HPR KINASE_PHOSPHORYLASE"/>
    <property type="match status" value="1"/>
</dbReference>
<feature type="domain" description="HPr kinase/phosphorylase C-terminal" evidence="12">
    <location>
        <begin position="139"/>
        <end position="307"/>
    </location>
</feature>
<dbReference type="InterPro" id="IPR011104">
    <property type="entry name" value="Hpr_kin/Pase_C"/>
</dbReference>
<dbReference type="GO" id="GO:0000287">
    <property type="term" value="F:magnesium ion binding"/>
    <property type="evidence" value="ECO:0007669"/>
    <property type="project" value="UniProtKB-UniRule"/>
</dbReference>
<feature type="active site" description="Proton acceptor; for phosphorylation activity. Proton donor; for dephosphorylation activity" evidence="10">
    <location>
        <position position="186"/>
    </location>
</feature>
<dbReference type="SUPFAM" id="SSF75138">
    <property type="entry name" value="HprK N-terminal domain-like"/>
    <property type="match status" value="1"/>
</dbReference>
<feature type="binding site" evidence="10">
    <location>
        <begin position="162"/>
        <end position="169"/>
    </location>
    <ligand>
        <name>ATP</name>
        <dbReference type="ChEBI" id="CHEBI:30616"/>
    </ligand>
</feature>
<feature type="binding site" evidence="10">
    <location>
        <position position="210"/>
    </location>
    <ligand>
        <name>Mg(2+)</name>
        <dbReference type="ChEBI" id="CHEBI:18420"/>
    </ligand>
</feature>
<comment type="similarity">
    <text evidence="2 10">Belongs to the HPrK/P family.</text>
</comment>
<dbReference type="EC" id="2.7.4.-" evidence="10"/>